<sequence length="141" mass="16454">MIVLKGISKGQLLVALCKDGNNQMMPLACAVVEVENKHNWSWFIRILKKDLQRGDGRELTLITDMKKELESTITGLLSYAEHMMCARHMLVNWSKKNKGLERRNCFWRCARSNFEAELRENFDYMKLLEKNAMTSYCTTTQ</sequence>
<feature type="domain" description="MULE transposase" evidence="1">
    <location>
        <begin position="8"/>
        <end position="90"/>
    </location>
</feature>
<dbReference type="InterPro" id="IPR018289">
    <property type="entry name" value="MULE_transposase_dom"/>
</dbReference>
<dbReference type="EMBL" id="JAVYJV010000003">
    <property type="protein sequence ID" value="KAK4374823.1"/>
    <property type="molecule type" value="Genomic_DNA"/>
</dbReference>
<organism evidence="2 3">
    <name type="scientific">Anisodus tanguticus</name>
    <dbReference type="NCBI Taxonomy" id="243964"/>
    <lineage>
        <taxon>Eukaryota</taxon>
        <taxon>Viridiplantae</taxon>
        <taxon>Streptophyta</taxon>
        <taxon>Embryophyta</taxon>
        <taxon>Tracheophyta</taxon>
        <taxon>Spermatophyta</taxon>
        <taxon>Magnoliopsida</taxon>
        <taxon>eudicotyledons</taxon>
        <taxon>Gunneridae</taxon>
        <taxon>Pentapetalae</taxon>
        <taxon>asterids</taxon>
        <taxon>lamiids</taxon>
        <taxon>Solanales</taxon>
        <taxon>Solanaceae</taxon>
        <taxon>Solanoideae</taxon>
        <taxon>Hyoscyameae</taxon>
        <taxon>Anisodus</taxon>
    </lineage>
</organism>
<dbReference type="Pfam" id="PF10551">
    <property type="entry name" value="MULE"/>
    <property type="match status" value="1"/>
</dbReference>
<dbReference type="PANTHER" id="PTHR31973">
    <property type="entry name" value="POLYPROTEIN, PUTATIVE-RELATED"/>
    <property type="match status" value="1"/>
</dbReference>
<protein>
    <recommendedName>
        <fullName evidence="1">MULE transposase domain-containing protein</fullName>
    </recommendedName>
</protein>
<dbReference type="AlphaFoldDB" id="A0AAE1SSI9"/>
<gene>
    <name evidence="2" type="ORF">RND71_005500</name>
</gene>
<dbReference type="PANTHER" id="PTHR31973:SF197">
    <property type="entry name" value="SWIM-TYPE DOMAIN-CONTAINING PROTEIN"/>
    <property type="match status" value="1"/>
</dbReference>
<name>A0AAE1SSI9_9SOLA</name>
<dbReference type="Proteomes" id="UP001291623">
    <property type="component" value="Unassembled WGS sequence"/>
</dbReference>
<proteinExistence type="predicted"/>
<reference evidence="2" key="1">
    <citation type="submission" date="2023-12" db="EMBL/GenBank/DDBJ databases">
        <title>Genome assembly of Anisodus tanguticus.</title>
        <authorList>
            <person name="Wang Y.-J."/>
        </authorList>
    </citation>
    <scope>NUCLEOTIDE SEQUENCE</scope>
    <source>
        <strain evidence="2">KB-2021</strain>
        <tissue evidence="2">Leaf</tissue>
    </source>
</reference>
<keyword evidence="3" id="KW-1185">Reference proteome</keyword>
<evidence type="ECO:0000313" key="2">
    <source>
        <dbReference type="EMBL" id="KAK4374823.1"/>
    </source>
</evidence>
<evidence type="ECO:0000259" key="1">
    <source>
        <dbReference type="Pfam" id="PF10551"/>
    </source>
</evidence>
<comment type="caution">
    <text evidence="2">The sequence shown here is derived from an EMBL/GenBank/DDBJ whole genome shotgun (WGS) entry which is preliminary data.</text>
</comment>
<evidence type="ECO:0000313" key="3">
    <source>
        <dbReference type="Proteomes" id="UP001291623"/>
    </source>
</evidence>
<accession>A0AAE1SSI9</accession>